<organism evidence="1 2">
    <name type="scientific">Corynebacterium glutamicum</name>
    <name type="common">Brevibacterium saccharolyticum</name>
    <dbReference type="NCBI Taxonomy" id="1718"/>
    <lineage>
        <taxon>Bacteria</taxon>
        <taxon>Bacillati</taxon>
        <taxon>Actinomycetota</taxon>
        <taxon>Actinomycetes</taxon>
        <taxon>Mycobacteriales</taxon>
        <taxon>Corynebacteriaceae</taxon>
        <taxon>Corynebacterium</taxon>
    </lineage>
</organism>
<evidence type="ECO:0000313" key="2">
    <source>
        <dbReference type="Proteomes" id="UP000186091"/>
    </source>
</evidence>
<proteinExistence type="predicted"/>
<comment type="caution">
    <text evidence="1">The sequence shown here is derived from an EMBL/GenBank/DDBJ whole genome shotgun (WGS) entry which is preliminary data.</text>
</comment>
<accession>A0AB36I6J0</accession>
<dbReference type="AlphaFoldDB" id="A0AB36I6J0"/>
<sequence length="146" mass="16482">MAGHTHKTHRTAYKQLEALARNGHLFTYTDPPAEVDGVVKSTRNCLEGGINAQIKALARNHRGMFDEHQRIAVDWWLLMRTQLPGDPVEIARQQNWGQDGLANVPDLIQQEQPHDHDGRPATYDTGIDATPNNSIGIRQRWAGRFN</sequence>
<dbReference type="EMBL" id="LOQT01000024">
    <property type="protein sequence ID" value="OKX79283.1"/>
    <property type="molecule type" value="Genomic_DNA"/>
</dbReference>
<reference evidence="1 2" key="1">
    <citation type="submission" date="2015-12" db="EMBL/GenBank/DDBJ databases">
        <title>Genome sequence of Corynebacterium AS 1.542.</title>
        <authorList>
            <person name="Yang J."/>
            <person name="Yang S."/>
        </authorList>
    </citation>
    <scope>NUCLEOTIDE SEQUENCE [LARGE SCALE GENOMIC DNA]</scope>
    <source>
        <strain evidence="1 2">AS 1.542</strain>
    </source>
</reference>
<name>A0AB36I6J0_CORGT</name>
<evidence type="ECO:0000313" key="1">
    <source>
        <dbReference type="EMBL" id="OKX79283.1"/>
    </source>
</evidence>
<evidence type="ECO:0008006" key="3">
    <source>
        <dbReference type="Google" id="ProtNLM"/>
    </source>
</evidence>
<dbReference type="Proteomes" id="UP000186091">
    <property type="component" value="Unassembled WGS sequence"/>
</dbReference>
<protein>
    <recommendedName>
        <fullName evidence="3">Transposase</fullName>
    </recommendedName>
</protein>
<gene>
    <name evidence="1" type="ORF">AUP69_11150</name>
</gene>